<dbReference type="AlphaFoldDB" id="A0A183D6D3"/>
<dbReference type="EMBL" id="UYRT01007924">
    <property type="protein sequence ID" value="VDK43877.1"/>
    <property type="molecule type" value="Genomic_DNA"/>
</dbReference>
<evidence type="ECO:0000313" key="1">
    <source>
        <dbReference type="EMBL" id="VDK43877.1"/>
    </source>
</evidence>
<name>A0A183D6D3_9BILA</name>
<reference evidence="3" key="1">
    <citation type="submission" date="2016-06" db="UniProtKB">
        <authorList>
            <consortium name="WormBaseParasite"/>
        </authorList>
    </citation>
    <scope>IDENTIFICATION</scope>
</reference>
<gene>
    <name evidence="1" type="ORF">GPUH_LOCUS4274</name>
</gene>
<dbReference type="WBParaSite" id="GPUH_0000428101-mRNA-1">
    <property type="protein sequence ID" value="GPUH_0000428101-mRNA-1"/>
    <property type="gene ID" value="GPUH_0000428101"/>
</dbReference>
<dbReference type="Proteomes" id="UP000271098">
    <property type="component" value="Unassembled WGS sequence"/>
</dbReference>
<proteinExistence type="predicted"/>
<accession>A0A183D6D3</accession>
<evidence type="ECO:0000313" key="2">
    <source>
        <dbReference type="Proteomes" id="UP000271098"/>
    </source>
</evidence>
<sequence length="70" mass="8090">MLHKCEGITTAFSKTLSLSKNLIAEGGMFQHVVWWILLAAVFGENFKCYWEGKFYDDREEFVSSFKSIFG</sequence>
<keyword evidence="2" id="KW-1185">Reference proteome</keyword>
<protein>
    <submittedName>
        <fullName evidence="3">Innexin</fullName>
    </submittedName>
</protein>
<reference evidence="1 2" key="2">
    <citation type="submission" date="2018-11" db="EMBL/GenBank/DDBJ databases">
        <authorList>
            <consortium name="Pathogen Informatics"/>
        </authorList>
    </citation>
    <scope>NUCLEOTIDE SEQUENCE [LARGE SCALE GENOMIC DNA]</scope>
</reference>
<evidence type="ECO:0000313" key="3">
    <source>
        <dbReference type="WBParaSite" id="GPUH_0000428101-mRNA-1"/>
    </source>
</evidence>
<organism evidence="3">
    <name type="scientific">Gongylonema pulchrum</name>
    <dbReference type="NCBI Taxonomy" id="637853"/>
    <lineage>
        <taxon>Eukaryota</taxon>
        <taxon>Metazoa</taxon>
        <taxon>Ecdysozoa</taxon>
        <taxon>Nematoda</taxon>
        <taxon>Chromadorea</taxon>
        <taxon>Rhabditida</taxon>
        <taxon>Spirurina</taxon>
        <taxon>Spiruromorpha</taxon>
        <taxon>Spiruroidea</taxon>
        <taxon>Gongylonematidae</taxon>
        <taxon>Gongylonema</taxon>
    </lineage>
</organism>